<comment type="caution">
    <text evidence="3">The sequence shown here is derived from an EMBL/GenBank/DDBJ whole genome shotgun (WGS) entry which is preliminary data.</text>
</comment>
<feature type="domain" description="Alkyl hydroperoxide reductase subunit C/ Thiol specific antioxidant" evidence="2">
    <location>
        <begin position="40"/>
        <end position="140"/>
    </location>
</feature>
<keyword evidence="4" id="KW-1185">Reference proteome</keyword>
<keyword evidence="1" id="KW-1133">Transmembrane helix</keyword>
<dbReference type="PANTHER" id="PTHR43640:SF1">
    <property type="entry name" value="THIOREDOXIN-DEPENDENT PEROXIREDOXIN"/>
    <property type="match status" value="1"/>
</dbReference>
<dbReference type="InterPro" id="IPR047262">
    <property type="entry name" value="PRX-like1"/>
</dbReference>
<dbReference type="InterPro" id="IPR000866">
    <property type="entry name" value="AhpC/TSA"/>
</dbReference>
<dbReference type="Pfam" id="PF00578">
    <property type="entry name" value="AhpC-TSA"/>
    <property type="match status" value="1"/>
</dbReference>
<dbReference type="InterPro" id="IPR036249">
    <property type="entry name" value="Thioredoxin-like_sf"/>
</dbReference>
<evidence type="ECO:0000313" key="4">
    <source>
        <dbReference type="Proteomes" id="UP001202180"/>
    </source>
</evidence>
<dbReference type="SUPFAM" id="SSF52833">
    <property type="entry name" value="Thioredoxin-like"/>
    <property type="match status" value="1"/>
</dbReference>
<dbReference type="RefSeq" id="WP_248475897.1">
    <property type="nucleotide sequence ID" value="NZ_JALPRF010000001.1"/>
</dbReference>
<dbReference type="Gene3D" id="3.40.30.10">
    <property type="entry name" value="Glutaredoxin"/>
    <property type="match status" value="1"/>
</dbReference>
<name>A0ABT0HG06_9BACT</name>
<evidence type="ECO:0000259" key="2">
    <source>
        <dbReference type="Pfam" id="PF00578"/>
    </source>
</evidence>
<dbReference type="PANTHER" id="PTHR43640">
    <property type="entry name" value="OS07G0260300 PROTEIN"/>
    <property type="match status" value="1"/>
</dbReference>
<organism evidence="3 4">
    <name type="scientific">Spirosoma liriopis</name>
    <dbReference type="NCBI Taxonomy" id="2937440"/>
    <lineage>
        <taxon>Bacteria</taxon>
        <taxon>Pseudomonadati</taxon>
        <taxon>Bacteroidota</taxon>
        <taxon>Cytophagia</taxon>
        <taxon>Cytophagales</taxon>
        <taxon>Cytophagaceae</taxon>
        <taxon>Spirosoma</taxon>
    </lineage>
</organism>
<feature type="transmembrane region" description="Helical" evidence="1">
    <location>
        <begin position="20"/>
        <end position="37"/>
    </location>
</feature>
<protein>
    <submittedName>
        <fullName evidence="3">Redoxin domain-containing protein</fullName>
    </submittedName>
</protein>
<sequence>MHSLTDMGKRTNRLTVLISIHYRLVIGIILLLGTTSWQKSTYQRPTNLTVYAFLNTECPISQQYTRRLAELYQTFSPEGVRFVAVFPLRTDTPKAIEQFRVDYKLPFAGQPDKGARLARQFRAHVTPEVVVMQSDGKVRYQGAIDDWYVDLGKRRTEAVHTYLRDALNALLTNQPVPEARTEAVGCLIE</sequence>
<keyword evidence="1" id="KW-0472">Membrane</keyword>
<dbReference type="EMBL" id="JALPRF010000001">
    <property type="protein sequence ID" value="MCK8491096.1"/>
    <property type="molecule type" value="Genomic_DNA"/>
</dbReference>
<evidence type="ECO:0000313" key="3">
    <source>
        <dbReference type="EMBL" id="MCK8491096.1"/>
    </source>
</evidence>
<accession>A0ABT0HG06</accession>
<reference evidence="3 4" key="1">
    <citation type="submission" date="2022-04" db="EMBL/GenBank/DDBJ databases">
        <title>Spirosoma sp. strain RP8 genome sequencing and assembly.</title>
        <authorList>
            <person name="Jung Y."/>
        </authorList>
    </citation>
    <scope>NUCLEOTIDE SEQUENCE [LARGE SCALE GENOMIC DNA]</scope>
    <source>
        <strain evidence="3 4">RP8</strain>
    </source>
</reference>
<dbReference type="Proteomes" id="UP001202180">
    <property type="component" value="Unassembled WGS sequence"/>
</dbReference>
<evidence type="ECO:0000256" key="1">
    <source>
        <dbReference type="SAM" id="Phobius"/>
    </source>
</evidence>
<proteinExistence type="predicted"/>
<keyword evidence="1" id="KW-0812">Transmembrane</keyword>
<gene>
    <name evidence="3" type="ORF">M0L20_04485</name>
</gene>